<name>A0A1M5QTT8_9RHOB</name>
<accession>A0A1M5QTT8</accession>
<keyword evidence="2" id="KW-1185">Reference proteome</keyword>
<proteinExistence type="predicted"/>
<evidence type="ECO:0008006" key="3">
    <source>
        <dbReference type="Google" id="ProtNLM"/>
    </source>
</evidence>
<dbReference type="Gene3D" id="3.40.50.300">
    <property type="entry name" value="P-loop containing nucleotide triphosphate hydrolases"/>
    <property type="match status" value="1"/>
</dbReference>
<reference evidence="1 2" key="1">
    <citation type="submission" date="2016-11" db="EMBL/GenBank/DDBJ databases">
        <authorList>
            <person name="Jaros S."/>
            <person name="Januszkiewicz K."/>
            <person name="Wedrychowicz H."/>
        </authorList>
    </citation>
    <scope>NUCLEOTIDE SEQUENCE [LARGE SCALE GENOMIC DNA]</scope>
    <source>
        <strain evidence="1 2">DSM 28715</strain>
    </source>
</reference>
<dbReference type="OrthoDB" id="8481769at2"/>
<dbReference type="EMBL" id="FQXB01000003">
    <property type="protein sequence ID" value="SHH17129.1"/>
    <property type="molecule type" value="Genomic_DNA"/>
</dbReference>
<dbReference type="STRING" id="1508389.SAMN05444003_2301"/>
<dbReference type="InterPro" id="IPR027417">
    <property type="entry name" value="P-loop_NTPase"/>
</dbReference>
<sequence length="290" mass="33395">MPFEFSSAQQVLWLGAHKTGTTYLQGMLDATAGRLEDAQIVFEPLNSFRDSYTRPLLHRGFVSRPAPASEFRRGAAQTILFDENIPGLVQNAVSPKIGLYPMMEIRVRKVINYLDYHPDLIVFGIRNLVGYLPSLYCEMLKSTPFQTFEHFMKRVPPQLQWYWLAKRMASMFPDVPLVLYRAEDLRGNERALLSALTGLPASVFEENAQKERSGFSKKTIRRLKKLSETQEVTRSDVFRMNRRFPKSAENPGFDPFGDIRRERFNKLYEKDLVEIAADPNMTLLDFANLS</sequence>
<dbReference type="SUPFAM" id="SSF52540">
    <property type="entry name" value="P-loop containing nucleoside triphosphate hydrolases"/>
    <property type="match status" value="1"/>
</dbReference>
<gene>
    <name evidence="1" type="ORF">SAMN05444003_2301</name>
</gene>
<evidence type="ECO:0000313" key="1">
    <source>
        <dbReference type="EMBL" id="SHH17129.1"/>
    </source>
</evidence>
<dbReference type="AlphaFoldDB" id="A0A1M5QTT8"/>
<evidence type="ECO:0000313" key="2">
    <source>
        <dbReference type="Proteomes" id="UP000184074"/>
    </source>
</evidence>
<dbReference type="Proteomes" id="UP000184074">
    <property type="component" value="Unassembled WGS sequence"/>
</dbReference>
<organism evidence="1 2">
    <name type="scientific">Cognatiyoonia sediminum</name>
    <dbReference type="NCBI Taxonomy" id="1508389"/>
    <lineage>
        <taxon>Bacteria</taxon>
        <taxon>Pseudomonadati</taxon>
        <taxon>Pseudomonadota</taxon>
        <taxon>Alphaproteobacteria</taxon>
        <taxon>Rhodobacterales</taxon>
        <taxon>Paracoccaceae</taxon>
        <taxon>Cognatiyoonia</taxon>
    </lineage>
</organism>
<protein>
    <recommendedName>
        <fullName evidence="3">Sulfotransferase domain-containing protein</fullName>
    </recommendedName>
</protein>